<keyword evidence="9" id="KW-1185">Reference proteome</keyword>
<feature type="transmembrane region" description="Helical" evidence="5">
    <location>
        <begin position="564"/>
        <end position="583"/>
    </location>
</feature>
<proteinExistence type="predicted"/>
<dbReference type="Proteomes" id="UP000015101">
    <property type="component" value="Unassembled WGS sequence"/>
</dbReference>
<reference evidence="9" key="1">
    <citation type="submission" date="2012-12" db="EMBL/GenBank/DDBJ databases">
        <authorList>
            <person name="Hellsten U."/>
            <person name="Grimwood J."/>
            <person name="Chapman J.A."/>
            <person name="Shapiro H."/>
            <person name="Aerts A."/>
            <person name="Otillar R.P."/>
            <person name="Terry A.Y."/>
            <person name="Boore J.L."/>
            <person name="Simakov O."/>
            <person name="Marletaz F."/>
            <person name="Cho S.-J."/>
            <person name="Edsinger-Gonzales E."/>
            <person name="Havlak P."/>
            <person name="Kuo D.-H."/>
            <person name="Larsson T."/>
            <person name="Lv J."/>
            <person name="Arendt D."/>
            <person name="Savage R."/>
            <person name="Osoegawa K."/>
            <person name="de Jong P."/>
            <person name="Lindberg D.R."/>
            <person name="Seaver E.C."/>
            <person name="Weisblat D.A."/>
            <person name="Putnam N.H."/>
            <person name="Grigoriev I.V."/>
            <person name="Rokhsar D.S."/>
        </authorList>
    </citation>
    <scope>NUCLEOTIDE SEQUENCE</scope>
</reference>
<dbReference type="AlphaFoldDB" id="T1ESD2"/>
<dbReference type="InterPro" id="IPR000595">
    <property type="entry name" value="cNMP-bd_dom"/>
</dbReference>
<organism evidence="8 9">
    <name type="scientific">Helobdella robusta</name>
    <name type="common">Californian leech</name>
    <dbReference type="NCBI Taxonomy" id="6412"/>
    <lineage>
        <taxon>Eukaryota</taxon>
        <taxon>Metazoa</taxon>
        <taxon>Spiralia</taxon>
        <taxon>Lophotrochozoa</taxon>
        <taxon>Annelida</taxon>
        <taxon>Clitellata</taxon>
        <taxon>Hirudinea</taxon>
        <taxon>Rhynchobdellida</taxon>
        <taxon>Glossiphoniidae</taxon>
        <taxon>Helobdella</taxon>
    </lineage>
</organism>
<dbReference type="eggNOG" id="KOG1281">
    <property type="taxonomic scope" value="Eukaryota"/>
</dbReference>
<keyword evidence="2 5" id="KW-0812">Transmembrane</keyword>
<dbReference type="InterPro" id="IPR014710">
    <property type="entry name" value="RmlC-like_jellyroll"/>
</dbReference>
<dbReference type="GeneID" id="20199482"/>
<evidence type="ECO:0000256" key="3">
    <source>
        <dbReference type="ARBA" id="ARBA00022989"/>
    </source>
</evidence>
<sequence>MSFNAYDVMIDIAESFKNNQHKDDLLTMIRNSEVKQYKDEHLIVKQGEEINGMLIVVSGHVSIYKTDVNFTELETTQPNIPYINPKKEVRQQLGTLVETHGEGLTIGSTSLTREQRLVEYLMNSCVYCSTAICNSNNTIVYSLTVSQLSEFIPNGSVIMKEFLLTTILSLQQTLPFYTNKTSIDFYSDQLSRLLKISSQARLKEFFDLVDDQEENRLTVKKGDRTMNHFYKAFIPERGFVVDQSGPGTVFNWLNMKEKKILIKKFKKQQEVEIDSDVKAMKKQILFATCVLVALTLLKSSDKEYIIIYFIVTIAWTFSCMPLHMICFLTPFLLHTINIISMPDYSFGFFTTNTFGVVVAAIYSQAISNCQLARRFCLDFLSGYSMYPHNILLIFLCVCSFMSSCCPDYFVVFLFQPFIESMFDVLFIHDRRNYYGTDVKGIITLQQNFEMAFRLGLCFASVMGSVNSFNSCEQAKIFLDYMIRTRFKKNFYLWYAVAVPLTFCNIVTLWLILMIRFVGLNFTLSCVRMTFNALINCARCSQKLKEDEKIFHKKLYAYKVNMEKLSWYESIMIVNLVIIILLAFTRKSMFFYGWSDWIIMKWFKIISMRELKEITFSSVVCISSFILFIMPSKRLYVTQDRRPSLISSNYLLKPTMQSILEWTKVCRSIPWTAILYVGASNILLIGYYYSKVSTPIGKGLSYFLNGMPEFVVKLTLYFLSMNLAAFNLDQTVAHIVLPFSLHLSQSNKLDLTWTMMYTLLGTKFTFVSPFCSIPSLIMFSTTNDLKRIDFLKIGVPLTVASAINAIVTLTIVGSHFESTYDPEILTLYEYNFI</sequence>
<feature type="domain" description="Cyclic nucleotide-binding" evidence="6">
    <location>
        <begin position="16"/>
        <end position="67"/>
    </location>
</feature>
<feature type="transmembrane region" description="Helical" evidence="5">
    <location>
        <begin position="304"/>
        <end position="332"/>
    </location>
</feature>
<keyword evidence="3 5" id="KW-1133">Transmembrane helix</keyword>
<dbReference type="RefSeq" id="XP_009022735.1">
    <property type="nucleotide sequence ID" value="XM_009024487.1"/>
</dbReference>
<dbReference type="CDD" id="cd00038">
    <property type="entry name" value="CAP_ED"/>
    <property type="match status" value="1"/>
</dbReference>
<reference evidence="7 9" key="2">
    <citation type="journal article" date="2013" name="Nature">
        <title>Insights into bilaterian evolution from three spiralian genomes.</title>
        <authorList>
            <person name="Simakov O."/>
            <person name="Marletaz F."/>
            <person name="Cho S.J."/>
            <person name="Edsinger-Gonzales E."/>
            <person name="Havlak P."/>
            <person name="Hellsten U."/>
            <person name="Kuo D.H."/>
            <person name="Larsson T."/>
            <person name="Lv J."/>
            <person name="Arendt D."/>
            <person name="Savage R."/>
            <person name="Osoegawa K."/>
            <person name="de Jong P."/>
            <person name="Grimwood J."/>
            <person name="Chapman J.A."/>
            <person name="Shapiro H."/>
            <person name="Aerts A."/>
            <person name="Otillar R.P."/>
            <person name="Terry A.Y."/>
            <person name="Boore J.L."/>
            <person name="Grigoriev I.V."/>
            <person name="Lindberg D.R."/>
            <person name="Seaver E.C."/>
            <person name="Weisblat D.A."/>
            <person name="Putnam N.H."/>
            <person name="Rokhsar D.S."/>
        </authorList>
    </citation>
    <scope>NUCLEOTIDE SEQUENCE</scope>
</reference>
<dbReference type="HOGENOM" id="CLU_341099_0_0_1"/>
<feature type="transmembrane region" description="Helical" evidence="5">
    <location>
        <begin position="709"/>
        <end position="736"/>
    </location>
</feature>
<dbReference type="PANTHER" id="PTHR10283">
    <property type="entry name" value="SOLUTE CARRIER FAMILY 13 MEMBER"/>
    <property type="match status" value="1"/>
</dbReference>
<evidence type="ECO:0000313" key="8">
    <source>
        <dbReference type="EnsemblMetazoa" id="HelroP162218"/>
    </source>
</evidence>
<evidence type="ECO:0000256" key="1">
    <source>
        <dbReference type="ARBA" id="ARBA00004141"/>
    </source>
</evidence>
<dbReference type="CTD" id="20199482"/>
<feature type="transmembrane region" description="Helical" evidence="5">
    <location>
        <begin position="668"/>
        <end position="688"/>
    </location>
</feature>
<evidence type="ECO:0000313" key="9">
    <source>
        <dbReference type="Proteomes" id="UP000015101"/>
    </source>
</evidence>
<evidence type="ECO:0000256" key="5">
    <source>
        <dbReference type="SAM" id="Phobius"/>
    </source>
</evidence>
<dbReference type="GO" id="GO:0005886">
    <property type="term" value="C:plasma membrane"/>
    <property type="evidence" value="ECO:0000318"/>
    <property type="project" value="GO_Central"/>
</dbReference>
<gene>
    <name evidence="8" type="primary">20199482</name>
    <name evidence="7" type="ORF">HELRODRAFT_162218</name>
</gene>
<dbReference type="InterPro" id="IPR018490">
    <property type="entry name" value="cNMP-bd_dom_sf"/>
</dbReference>
<dbReference type="EMBL" id="KB097143">
    <property type="protein sequence ID" value="ESN98763.1"/>
    <property type="molecule type" value="Genomic_DNA"/>
</dbReference>
<feature type="transmembrane region" description="Helical" evidence="5">
    <location>
        <begin position="789"/>
        <end position="811"/>
    </location>
</feature>
<name>T1ESD2_HELRO</name>
<dbReference type="InParanoid" id="T1ESD2"/>
<feature type="transmembrane region" description="Helical" evidence="5">
    <location>
        <begin position="613"/>
        <end position="631"/>
    </location>
</feature>
<evidence type="ECO:0000313" key="7">
    <source>
        <dbReference type="EMBL" id="ESN98763.1"/>
    </source>
</evidence>
<accession>T1ESD2</accession>
<dbReference type="Gene3D" id="2.60.120.10">
    <property type="entry name" value="Jelly Rolls"/>
    <property type="match status" value="1"/>
</dbReference>
<dbReference type="EMBL" id="AMQM01001052">
    <property type="status" value="NOT_ANNOTATED_CDS"/>
    <property type="molecule type" value="Genomic_DNA"/>
</dbReference>
<dbReference type="PROSITE" id="PS50042">
    <property type="entry name" value="CNMP_BINDING_3"/>
    <property type="match status" value="1"/>
</dbReference>
<keyword evidence="4 5" id="KW-0472">Membrane</keyword>
<evidence type="ECO:0000259" key="6">
    <source>
        <dbReference type="PROSITE" id="PS50042"/>
    </source>
</evidence>
<dbReference type="SUPFAM" id="SSF51206">
    <property type="entry name" value="cAMP-binding domain-like"/>
    <property type="match status" value="1"/>
</dbReference>
<feature type="transmembrane region" description="Helical" evidence="5">
    <location>
        <begin position="756"/>
        <end position="777"/>
    </location>
</feature>
<feature type="transmembrane region" description="Helical" evidence="5">
    <location>
        <begin position="344"/>
        <end position="362"/>
    </location>
</feature>
<dbReference type="KEGG" id="hro:HELRODRAFT_162218"/>
<reference evidence="8" key="3">
    <citation type="submission" date="2015-06" db="UniProtKB">
        <authorList>
            <consortium name="EnsemblMetazoa"/>
        </authorList>
    </citation>
    <scope>IDENTIFICATION</scope>
</reference>
<protein>
    <recommendedName>
        <fullName evidence="6">Cyclic nucleotide-binding domain-containing protein</fullName>
    </recommendedName>
</protein>
<dbReference type="EnsemblMetazoa" id="HelroT162218">
    <property type="protein sequence ID" value="HelroP162218"/>
    <property type="gene ID" value="HelroG162218"/>
</dbReference>
<feature type="transmembrane region" description="Helical" evidence="5">
    <location>
        <begin position="383"/>
        <end position="402"/>
    </location>
</feature>
<feature type="transmembrane region" description="Helical" evidence="5">
    <location>
        <begin position="491"/>
        <end position="514"/>
    </location>
</feature>
<dbReference type="GO" id="GO:0055085">
    <property type="term" value="P:transmembrane transport"/>
    <property type="evidence" value="ECO:0000318"/>
    <property type="project" value="GO_Central"/>
</dbReference>
<dbReference type="PANTHER" id="PTHR10283:SF82">
    <property type="entry name" value="SOLUTE CARRIER FAMILY 13 MEMBER 2"/>
    <property type="match status" value="1"/>
</dbReference>
<dbReference type="GO" id="GO:0022857">
    <property type="term" value="F:transmembrane transporter activity"/>
    <property type="evidence" value="ECO:0000318"/>
    <property type="project" value="GO_Central"/>
</dbReference>
<evidence type="ECO:0000256" key="2">
    <source>
        <dbReference type="ARBA" id="ARBA00022692"/>
    </source>
</evidence>
<comment type="subcellular location">
    <subcellularLocation>
        <location evidence="1">Membrane</location>
        <topology evidence="1">Multi-pass membrane protein</topology>
    </subcellularLocation>
</comment>
<evidence type="ECO:0000256" key="4">
    <source>
        <dbReference type="ARBA" id="ARBA00023136"/>
    </source>
</evidence>